<dbReference type="KEGG" id="cgob:115014008"/>
<feature type="compositionally biased region" description="Low complexity" evidence="6">
    <location>
        <begin position="240"/>
        <end position="250"/>
    </location>
</feature>
<accession>A0A6J2QG82</accession>
<dbReference type="InterPro" id="IPR036416">
    <property type="entry name" value="Pept_tRNA_hydro_sf"/>
</dbReference>
<dbReference type="OrthoDB" id="1711136at2759"/>
<dbReference type="NCBIfam" id="TIGR00447">
    <property type="entry name" value="pth"/>
    <property type="match status" value="1"/>
</dbReference>
<dbReference type="EC" id="3.1.1.29" evidence="1"/>
<dbReference type="CTD" id="138428"/>
<keyword evidence="3 8" id="KW-0378">Hydrolase</keyword>
<dbReference type="PROSITE" id="PS01196">
    <property type="entry name" value="PEPT_TRNA_HYDROL_2"/>
    <property type="match status" value="1"/>
</dbReference>
<organism evidence="7 8">
    <name type="scientific">Cottoperca gobio</name>
    <name type="common">Frogmouth</name>
    <name type="synonym">Aphritis gobio</name>
    <dbReference type="NCBI Taxonomy" id="56716"/>
    <lineage>
        <taxon>Eukaryota</taxon>
        <taxon>Metazoa</taxon>
        <taxon>Chordata</taxon>
        <taxon>Craniata</taxon>
        <taxon>Vertebrata</taxon>
        <taxon>Euteleostomi</taxon>
        <taxon>Actinopterygii</taxon>
        <taxon>Neopterygii</taxon>
        <taxon>Teleostei</taxon>
        <taxon>Neoteleostei</taxon>
        <taxon>Acanthomorphata</taxon>
        <taxon>Eupercaria</taxon>
        <taxon>Perciformes</taxon>
        <taxon>Notothenioidei</taxon>
        <taxon>Bovichtidae</taxon>
        <taxon>Cottoperca</taxon>
    </lineage>
</organism>
<evidence type="ECO:0000256" key="2">
    <source>
        <dbReference type="ARBA" id="ARBA00022555"/>
    </source>
</evidence>
<feature type="region of interest" description="Disordered" evidence="6">
    <location>
        <begin position="240"/>
        <end position="287"/>
    </location>
</feature>
<keyword evidence="4" id="KW-0694">RNA-binding</keyword>
<sequence length="287" mass="31393">MGRLKKVPVLSRCCRYLSLFFKKLLNFVTMRRFLTRVINRVLLCAPFTPAMGIEAAIHTHGRRRLVVGLGNPGMEGTRHNVGMAVLGTLAARLGVADRWRSDKHVSGEVIVSEVQQTHVVLLRPRLLMNVNGVSVAKAASKYGIEPEDIFLVHDEMDKPLGKISVKHGGSARGHNGVRSCVDCLQTDVMPRLRVGIGRPMEKTQVDRHVLGRFSSEEKKVLDSVLVQCVDLLLSQLSLQDSQQDSLSPSSPAGGRQAAQKRKEMERSASPTGNSAAAQSTKGLNSKT</sequence>
<evidence type="ECO:0000256" key="3">
    <source>
        <dbReference type="ARBA" id="ARBA00022801"/>
    </source>
</evidence>
<dbReference type="PANTHER" id="PTHR17224:SF1">
    <property type="entry name" value="PEPTIDYL-TRNA HYDROLASE"/>
    <property type="match status" value="1"/>
</dbReference>
<comment type="similarity">
    <text evidence="5">Belongs to the PTH family.</text>
</comment>
<gene>
    <name evidence="8" type="primary">ptrh1</name>
</gene>
<protein>
    <recommendedName>
        <fullName evidence="1">peptidyl-tRNA hydrolase</fullName>
        <ecNumber evidence="1">3.1.1.29</ecNumber>
    </recommendedName>
</protein>
<dbReference type="Gene3D" id="3.40.50.1470">
    <property type="entry name" value="Peptidyl-tRNA hydrolase"/>
    <property type="match status" value="1"/>
</dbReference>
<dbReference type="AlphaFoldDB" id="A0A6J2QG82"/>
<feature type="compositionally biased region" description="Polar residues" evidence="6">
    <location>
        <begin position="268"/>
        <end position="287"/>
    </location>
</feature>
<evidence type="ECO:0000256" key="5">
    <source>
        <dbReference type="ARBA" id="ARBA00038063"/>
    </source>
</evidence>
<dbReference type="InterPro" id="IPR018171">
    <property type="entry name" value="Pept_tRNA_hydro_CS"/>
</dbReference>
<evidence type="ECO:0000313" key="8">
    <source>
        <dbReference type="RefSeq" id="XP_029296475.1"/>
    </source>
</evidence>
<keyword evidence="2" id="KW-0820">tRNA-binding</keyword>
<dbReference type="InterPro" id="IPR001328">
    <property type="entry name" value="Pept_tRNA_hydro"/>
</dbReference>
<dbReference type="GeneID" id="115014008"/>
<evidence type="ECO:0000313" key="7">
    <source>
        <dbReference type="Proteomes" id="UP000504630"/>
    </source>
</evidence>
<name>A0A6J2QG82_COTGO</name>
<evidence type="ECO:0000256" key="1">
    <source>
        <dbReference type="ARBA" id="ARBA00013260"/>
    </source>
</evidence>
<dbReference type="SUPFAM" id="SSF53178">
    <property type="entry name" value="Peptidyl-tRNA hydrolase-like"/>
    <property type="match status" value="1"/>
</dbReference>
<keyword evidence="7" id="KW-1185">Reference proteome</keyword>
<dbReference type="GO" id="GO:0004045">
    <property type="term" value="F:peptidyl-tRNA hydrolase activity"/>
    <property type="evidence" value="ECO:0007669"/>
    <property type="project" value="UniProtKB-EC"/>
</dbReference>
<dbReference type="PANTHER" id="PTHR17224">
    <property type="entry name" value="PEPTIDYL-TRNA HYDROLASE"/>
    <property type="match status" value="1"/>
</dbReference>
<evidence type="ECO:0000256" key="6">
    <source>
        <dbReference type="SAM" id="MobiDB-lite"/>
    </source>
</evidence>
<dbReference type="GO" id="GO:0000049">
    <property type="term" value="F:tRNA binding"/>
    <property type="evidence" value="ECO:0007669"/>
    <property type="project" value="UniProtKB-KW"/>
</dbReference>
<proteinExistence type="inferred from homology"/>
<evidence type="ECO:0000256" key="4">
    <source>
        <dbReference type="ARBA" id="ARBA00022884"/>
    </source>
</evidence>
<dbReference type="InParanoid" id="A0A6J2QG82"/>
<dbReference type="Pfam" id="PF01195">
    <property type="entry name" value="Pept_tRNA_hydro"/>
    <property type="match status" value="1"/>
</dbReference>
<dbReference type="Proteomes" id="UP000504630">
    <property type="component" value="Chromosome 9"/>
</dbReference>
<dbReference type="CDD" id="cd00462">
    <property type="entry name" value="PTH"/>
    <property type="match status" value="1"/>
</dbReference>
<dbReference type="RefSeq" id="XP_029296475.1">
    <property type="nucleotide sequence ID" value="XM_029440615.1"/>
</dbReference>
<reference evidence="8" key="1">
    <citation type="submission" date="2025-08" db="UniProtKB">
        <authorList>
            <consortium name="RefSeq"/>
        </authorList>
    </citation>
    <scope>IDENTIFICATION</scope>
</reference>